<feature type="compositionally biased region" description="Low complexity" evidence="3">
    <location>
        <begin position="15"/>
        <end position="30"/>
    </location>
</feature>
<feature type="domain" description="DH" evidence="4">
    <location>
        <begin position="527"/>
        <end position="714"/>
    </location>
</feature>
<accession>A0A8B7XX51</accession>
<name>A0A8B7XX51_ACAPL</name>
<dbReference type="GeneID" id="110976480"/>
<dbReference type="InterPro" id="IPR036322">
    <property type="entry name" value="WD40_repeat_dom_sf"/>
</dbReference>
<dbReference type="InterPro" id="IPR035899">
    <property type="entry name" value="DBL_dom_sf"/>
</dbReference>
<feature type="compositionally biased region" description="Polar residues" evidence="3">
    <location>
        <begin position="1450"/>
        <end position="1460"/>
    </location>
</feature>
<dbReference type="GO" id="GO:0005085">
    <property type="term" value="F:guanyl-nucleotide exchange factor activity"/>
    <property type="evidence" value="ECO:0007669"/>
    <property type="project" value="UniProtKB-KW"/>
</dbReference>
<feature type="region of interest" description="Disordered" evidence="3">
    <location>
        <begin position="246"/>
        <end position="266"/>
    </location>
</feature>
<dbReference type="GO" id="GO:0005737">
    <property type="term" value="C:cytoplasm"/>
    <property type="evidence" value="ECO:0007669"/>
    <property type="project" value="UniProtKB-ARBA"/>
</dbReference>
<evidence type="ECO:0000256" key="2">
    <source>
        <dbReference type="ARBA" id="ARBA00022658"/>
    </source>
</evidence>
<dbReference type="SUPFAM" id="SSF50729">
    <property type="entry name" value="PH domain-like"/>
    <property type="match status" value="1"/>
</dbReference>
<evidence type="ECO:0000256" key="1">
    <source>
        <dbReference type="ARBA" id="ARBA00022553"/>
    </source>
</evidence>
<keyword evidence="5" id="KW-1185">Reference proteome</keyword>
<dbReference type="FunFam" id="1.20.900.10:FF:000003">
    <property type="entry name" value="Rho guanine nucleotide exchange factor 10 like"/>
    <property type="match status" value="1"/>
</dbReference>
<dbReference type="Gene3D" id="2.130.10.10">
    <property type="entry name" value="YVTN repeat-like/Quinoprotein amine dehydrogenase"/>
    <property type="match status" value="1"/>
</dbReference>
<dbReference type="InterPro" id="IPR011993">
    <property type="entry name" value="PH-like_dom_sf"/>
</dbReference>
<dbReference type="InterPro" id="IPR039919">
    <property type="entry name" value="ARHGEF10/ARHGEF17"/>
</dbReference>
<dbReference type="PROSITE" id="PS50010">
    <property type="entry name" value="DH_2"/>
    <property type="match status" value="1"/>
</dbReference>
<evidence type="ECO:0000259" key="4">
    <source>
        <dbReference type="PROSITE" id="PS50010"/>
    </source>
</evidence>
<keyword evidence="2" id="KW-0344">Guanine-nucleotide releasing factor</keyword>
<evidence type="ECO:0000313" key="6">
    <source>
        <dbReference type="RefSeq" id="XP_022085453.1"/>
    </source>
</evidence>
<dbReference type="SUPFAM" id="SSF50978">
    <property type="entry name" value="WD40 repeat-like"/>
    <property type="match status" value="1"/>
</dbReference>
<feature type="region of interest" description="Disordered" evidence="3">
    <location>
        <begin position="1"/>
        <end position="34"/>
    </location>
</feature>
<dbReference type="SUPFAM" id="SSF48065">
    <property type="entry name" value="DBL homology domain (DH-domain)"/>
    <property type="match status" value="1"/>
</dbReference>
<dbReference type="OrthoDB" id="28697at2759"/>
<sequence length="1499" mass="166955">MDHSTDQLHTTPAMADPLAKPSLKPKPAFAQLANPSQGGGAYGMEYEMGEAVYSTQPFDTSPKMPCQTNGTPTQQPSPSKLTYNQSESSTLEVRSCRGSEVSSLATVPEEIVYDDVVIPDDQTEDIYVVPSCQVQHSAHINNSNNTGKSDVGNLAATDDNIYDDVIPPSMAAVDVLKPQQGKSNSEAEGNAIIDANGNAKPRKSRPTNLEMPTVKVAAIVENRKQPDTLSYDAMLLYAADNQAGAVQPRYTSSPRGQGTSPPDPTIYEVECLPGGPGNDQHPNGGESSVDQGWHENEIYEAYEGDYAQPRLSTHFDALECSGEDSGPYEEPNFDEDEQGFFIDDDLLYEDLLDTNEDEEDQLVMEDSDSSWGSEEWEGYSDESDSEMVHSYVIEPNSPQPKRASLDNKTIPRQRSLVTSYGMDRKDEEKPQEETGTDMYMDMGSHHQTQKTPKSYLDWVKEFKGRSNLDKVRNFLFGRHAGPKEEEKEDMDEDKDDIHYIDVKLSQIKHPPPALPPQPQGLTTEQVVRRHVVQSIIDSEKSYMVSLQRLIQAYEKPLLDSIPPLLEKEKVRMIFYRVRGIYQCHLMFQIALSSRVKNWDSSDTIGDVFVASFSKAMVLDVYSAYVNNFTNAMEVAKRAAAQKPAFRNFIETRQTSSIDRLSLYALMLKPIQRFPQFICLLQDLLKRTPAGHSDRMPLQLALTKLETLASVLNERKRQSEQRYAVKQLMKCLNVKISTKFKNDRSRWLIRQDDMLQTTETYDSQGEIIKCKERRLFMLNDLLICTTVISKTLSPGLSPGSDMPRCKYRWSVPLSEVEVVEPSGEGGTEVEVSQEPGKLTITTQQQAEEHDYTYTGSARQMYQERNDLMHDMAVVRQIGALLSTLKGSYGTLTKDDVEDWAEIIQKLIYKKGQEIKQADVSKIQLSLPAVAMDKRVTLVFDAVSSKTRLDWVTALETAKLALKSHNNPGWYTSEDSDSAHTEMNYGVPLLMKALPVFTTKQSAKIHCAVLCPLEPAFSRSRRKRTLESEATRNCLWVVSSDNKKSYVSVVSFQPPSPKILETFELGELRVLCAECVPGVTRSLGGGEAGAPGRSFRESVRRSEFCLMKPTVWLGTENGRISIYEASQTDKSQCLVSFKVPRAVTSMKYLNNRMFLAQQDGTVLIYIRTEEGEWKVKEPRISELGSHPVVALLAVKQNMWCGCGNQIHIIDTESEFSQTDFEVHQEQNESIQSMVVAGVGVWVAFQTSDIIRLFHTETLQVLQDISLASPIGRMVAGLSPKSQTIFQNVHSVQVTHLLACYGSLWVGSNLGILVNFPLPRLEGVPLVNGPAMVAYHTHGGPVKFMLGLEINRQSDRIHYSSKDDINEASTPTPTQTPHSTPMDEAPARINPPRTKASAHTANLVTSAMSPMTEYFSLAFDEVDEDDKPSTTDSGACSSNLSEESGRGDLASKVQGQTDRVSASITSTTSLVLCGGEGHNYLMQEGSEGRGREAELLVWQVSM</sequence>
<dbReference type="KEGG" id="aplc:110976480"/>
<dbReference type="InterPro" id="IPR015943">
    <property type="entry name" value="WD40/YVTN_repeat-like_dom_sf"/>
</dbReference>
<dbReference type="Proteomes" id="UP000694845">
    <property type="component" value="Unplaced"/>
</dbReference>
<keyword evidence="1" id="KW-0597">Phosphoprotein</keyword>
<dbReference type="RefSeq" id="XP_022085453.1">
    <property type="nucleotide sequence ID" value="XM_022229761.1"/>
</dbReference>
<dbReference type="Gene3D" id="1.20.900.10">
    <property type="entry name" value="Dbl homology (DH) domain"/>
    <property type="match status" value="1"/>
</dbReference>
<reference evidence="6" key="1">
    <citation type="submission" date="2025-08" db="UniProtKB">
        <authorList>
            <consortium name="RefSeq"/>
        </authorList>
    </citation>
    <scope>IDENTIFICATION</scope>
</reference>
<dbReference type="SMART" id="SM00325">
    <property type="entry name" value="RhoGEF"/>
    <property type="match status" value="1"/>
</dbReference>
<feature type="region of interest" description="Disordered" evidence="3">
    <location>
        <begin position="1420"/>
        <end position="1460"/>
    </location>
</feature>
<dbReference type="Pfam" id="PF19056">
    <property type="entry name" value="WD40_2"/>
    <property type="match status" value="1"/>
</dbReference>
<dbReference type="PANTHER" id="PTHR12877">
    <property type="entry name" value="RHO GUANINE NUCLEOTIDE EXCHANGE FACTOR"/>
    <property type="match status" value="1"/>
</dbReference>
<protein>
    <submittedName>
        <fullName evidence="6">Rho guanine nucleotide exchange factor 10-like isoform X1</fullName>
    </submittedName>
</protein>
<feature type="region of interest" description="Disordered" evidence="3">
    <location>
        <begin position="55"/>
        <end position="83"/>
    </location>
</feature>
<feature type="compositionally biased region" description="Polar residues" evidence="3">
    <location>
        <begin position="66"/>
        <end position="83"/>
    </location>
</feature>
<dbReference type="PANTHER" id="PTHR12877:SF7">
    <property type="entry name" value="RHO GUANINE NUCLEOTIDE EXCHANGE FACTOR 10-LIKE PROTEIN"/>
    <property type="match status" value="1"/>
</dbReference>
<feature type="compositionally biased region" description="Polar residues" evidence="3">
    <location>
        <begin position="1427"/>
        <end position="1439"/>
    </location>
</feature>
<proteinExistence type="predicted"/>
<dbReference type="GO" id="GO:0051496">
    <property type="term" value="P:positive regulation of stress fiber assembly"/>
    <property type="evidence" value="ECO:0007669"/>
    <property type="project" value="TreeGrafter"/>
</dbReference>
<feature type="compositionally biased region" description="Low complexity" evidence="3">
    <location>
        <begin position="1366"/>
        <end position="1377"/>
    </location>
</feature>
<feature type="region of interest" description="Disordered" evidence="3">
    <location>
        <begin position="1358"/>
        <end position="1394"/>
    </location>
</feature>
<dbReference type="InterPro" id="IPR000219">
    <property type="entry name" value="DH_dom"/>
</dbReference>
<dbReference type="GO" id="GO:0030036">
    <property type="term" value="P:actin cytoskeleton organization"/>
    <property type="evidence" value="ECO:0007669"/>
    <property type="project" value="TreeGrafter"/>
</dbReference>
<dbReference type="Pfam" id="PF19057">
    <property type="entry name" value="PH_19"/>
    <property type="match status" value="1"/>
</dbReference>
<evidence type="ECO:0000256" key="3">
    <source>
        <dbReference type="SAM" id="MobiDB-lite"/>
    </source>
</evidence>
<organism evidence="5 6">
    <name type="scientific">Acanthaster planci</name>
    <name type="common">Crown-of-thorns starfish</name>
    <dbReference type="NCBI Taxonomy" id="133434"/>
    <lineage>
        <taxon>Eukaryota</taxon>
        <taxon>Metazoa</taxon>
        <taxon>Echinodermata</taxon>
        <taxon>Eleutherozoa</taxon>
        <taxon>Asterozoa</taxon>
        <taxon>Asteroidea</taxon>
        <taxon>Valvatacea</taxon>
        <taxon>Valvatida</taxon>
        <taxon>Acanthasteridae</taxon>
        <taxon>Acanthaster</taxon>
    </lineage>
</organism>
<dbReference type="Pfam" id="PF00621">
    <property type="entry name" value="RhoGEF"/>
    <property type="match status" value="1"/>
</dbReference>
<dbReference type="Gene3D" id="2.30.29.30">
    <property type="entry name" value="Pleckstrin-homology domain (PH domain)/Phosphotyrosine-binding domain (PTB)"/>
    <property type="match status" value="1"/>
</dbReference>
<evidence type="ECO:0000313" key="5">
    <source>
        <dbReference type="Proteomes" id="UP000694845"/>
    </source>
</evidence>
<dbReference type="CDD" id="cd00160">
    <property type="entry name" value="RhoGEF"/>
    <property type="match status" value="1"/>
</dbReference>
<gene>
    <name evidence="6" type="primary">LOC110976480</name>
</gene>
<feature type="compositionally biased region" description="Polar residues" evidence="3">
    <location>
        <begin position="249"/>
        <end position="260"/>
    </location>
</feature>